<keyword evidence="3" id="KW-1185">Reference proteome</keyword>
<gene>
    <name evidence="2" type="ORF">L0P57_10665</name>
</gene>
<protein>
    <submittedName>
        <fullName evidence="2">Uncharacterized protein</fullName>
    </submittedName>
</protein>
<sequence>MKETGCVLLKSGALTAEDLEKINRYTRRAFQEEELYTFSVVLCDNEVDRDMERFTIPALERLGELFLGKTGIFDHAPQAQNQAARIYDCRVECLPERVTRAGEAYHRLVARAYLPRCPKNEEFILELESGIKKEVSVGCSVAEATCSICGADRRKGECGHVKGRCYDGILCCTILDHPTDAYEWSFVAIPAQREAGVIKSFTEKGERTMEEVWKSLSGEGDLVLHAEERQQLAKEVAILREQAACGRQYREALEKSVVRLCGIVSPEVPHEAMERAAQAMQLDDLQAFEKAFRKRAEQALPLTPQLAPAEQRASTENREFQI</sequence>
<name>A0ABS9MLL9_9FIRM</name>
<evidence type="ECO:0000313" key="2">
    <source>
        <dbReference type="EMBL" id="MCG4611388.1"/>
    </source>
</evidence>
<comment type="caution">
    <text evidence="2">The sequence shown here is derived from an EMBL/GenBank/DDBJ whole genome shotgun (WGS) entry which is preliminary data.</text>
</comment>
<proteinExistence type="predicted"/>
<feature type="region of interest" description="Disordered" evidence="1">
    <location>
        <begin position="302"/>
        <end position="322"/>
    </location>
</feature>
<dbReference type="EMBL" id="JAKNHQ010000015">
    <property type="protein sequence ID" value="MCG4611388.1"/>
    <property type="molecule type" value="Genomic_DNA"/>
</dbReference>
<feature type="compositionally biased region" description="Basic and acidic residues" evidence="1">
    <location>
        <begin position="313"/>
        <end position="322"/>
    </location>
</feature>
<dbReference type="Proteomes" id="UP001298681">
    <property type="component" value="Unassembled WGS sequence"/>
</dbReference>
<organism evidence="2 3">
    <name type="scientific">Anaeromassilibacillus senegalensis</name>
    <dbReference type="NCBI Taxonomy" id="1673717"/>
    <lineage>
        <taxon>Bacteria</taxon>
        <taxon>Bacillati</taxon>
        <taxon>Bacillota</taxon>
        <taxon>Clostridia</taxon>
        <taxon>Eubacteriales</taxon>
        <taxon>Acutalibacteraceae</taxon>
        <taxon>Anaeromassilibacillus</taxon>
    </lineage>
</organism>
<dbReference type="RefSeq" id="WP_087231602.1">
    <property type="nucleotide sequence ID" value="NZ_JAKNHQ010000015.1"/>
</dbReference>
<accession>A0ABS9MLL9</accession>
<reference evidence="2 3" key="1">
    <citation type="submission" date="2022-01" db="EMBL/GenBank/DDBJ databases">
        <title>Collection of gut derived symbiotic bacterial strains cultured from healthy donors.</title>
        <authorList>
            <person name="Lin H."/>
            <person name="Kohout C."/>
            <person name="Waligurski E."/>
            <person name="Pamer E.G."/>
        </authorList>
    </citation>
    <scope>NUCLEOTIDE SEQUENCE [LARGE SCALE GENOMIC DNA]</scope>
    <source>
        <strain evidence="2 3">DFI.7.58</strain>
    </source>
</reference>
<evidence type="ECO:0000256" key="1">
    <source>
        <dbReference type="SAM" id="MobiDB-lite"/>
    </source>
</evidence>
<evidence type="ECO:0000313" key="3">
    <source>
        <dbReference type="Proteomes" id="UP001298681"/>
    </source>
</evidence>